<name>A0A8J2LE98_9HEXA</name>
<feature type="non-terminal residue" evidence="2">
    <location>
        <position position="86"/>
    </location>
</feature>
<protein>
    <submittedName>
        <fullName evidence="2">Uncharacterized protein</fullName>
    </submittedName>
</protein>
<gene>
    <name evidence="2" type="ORF">AFUS01_LOCUS31306</name>
</gene>
<organism evidence="2 3">
    <name type="scientific">Allacma fusca</name>
    <dbReference type="NCBI Taxonomy" id="39272"/>
    <lineage>
        <taxon>Eukaryota</taxon>
        <taxon>Metazoa</taxon>
        <taxon>Ecdysozoa</taxon>
        <taxon>Arthropoda</taxon>
        <taxon>Hexapoda</taxon>
        <taxon>Collembola</taxon>
        <taxon>Symphypleona</taxon>
        <taxon>Sminthuridae</taxon>
        <taxon>Allacma</taxon>
    </lineage>
</organism>
<evidence type="ECO:0000256" key="1">
    <source>
        <dbReference type="SAM" id="MobiDB-lite"/>
    </source>
</evidence>
<keyword evidence="3" id="KW-1185">Reference proteome</keyword>
<feature type="region of interest" description="Disordered" evidence="1">
    <location>
        <begin position="1"/>
        <end position="86"/>
    </location>
</feature>
<proteinExistence type="predicted"/>
<reference evidence="2" key="1">
    <citation type="submission" date="2021-06" db="EMBL/GenBank/DDBJ databases">
        <authorList>
            <person name="Hodson N. C."/>
            <person name="Mongue J. A."/>
            <person name="Jaron S. K."/>
        </authorList>
    </citation>
    <scope>NUCLEOTIDE SEQUENCE</scope>
</reference>
<dbReference type="Proteomes" id="UP000708208">
    <property type="component" value="Unassembled WGS sequence"/>
</dbReference>
<sequence length="86" mass="9685">MDKLKALLLQQESGGLGKPTGQEPVPPQTNYIGNGRSHPQQTPPSSYRGQMHQQPRSNPGQTQQPPVYGQNTNFDYHNWQQMMMPP</sequence>
<accession>A0A8J2LE98</accession>
<feature type="compositionally biased region" description="Polar residues" evidence="1">
    <location>
        <begin position="28"/>
        <end position="86"/>
    </location>
</feature>
<dbReference type="AlphaFoldDB" id="A0A8J2LE98"/>
<comment type="caution">
    <text evidence="2">The sequence shown here is derived from an EMBL/GenBank/DDBJ whole genome shotgun (WGS) entry which is preliminary data.</text>
</comment>
<evidence type="ECO:0000313" key="3">
    <source>
        <dbReference type="Proteomes" id="UP000708208"/>
    </source>
</evidence>
<evidence type="ECO:0000313" key="2">
    <source>
        <dbReference type="EMBL" id="CAG7820938.1"/>
    </source>
</evidence>
<dbReference type="EMBL" id="CAJVCH010495000">
    <property type="protein sequence ID" value="CAG7820938.1"/>
    <property type="molecule type" value="Genomic_DNA"/>
</dbReference>